<comment type="caution">
    <text evidence="1">The sequence shown here is derived from an EMBL/GenBank/DDBJ whole genome shotgun (WGS) entry which is preliminary data.</text>
</comment>
<protein>
    <submittedName>
        <fullName evidence="1">Uncharacterized protein</fullName>
    </submittedName>
</protein>
<name>A0A2I0JPX6_PUNGR</name>
<organism evidence="1 2">
    <name type="scientific">Punica granatum</name>
    <name type="common">Pomegranate</name>
    <dbReference type="NCBI Taxonomy" id="22663"/>
    <lineage>
        <taxon>Eukaryota</taxon>
        <taxon>Viridiplantae</taxon>
        <taxon>Streptophyta</taxon>
        <taxon>Embryophyta</taxon>
        <taxon>Tracheophyta</taxon>
        <taxon>Spermatophyta</taxon>
        <taxon>Magnoliopsida</taxon>
        <taxon>eudicotyledons</taxon>
        <taxon>Gunneridae</taxon>
        <taxon>Pentapetalae</taxon>
        <taxon>rosids</taxon>
        <taxon>malvids</taxon>
        <taxon>Myrtales</taxon>
        <taxon>Lythraceae</taxon>
        <taxon>Punica</taxon>
    </lineage>
</organism>
<gene>
    <name evidence="1" type="ORF">CRG98_021280</name>
</gene>
<dbReference type="AlphaFoldDB" id="A0A2I0JPX6"/>
<evidence type="ECO:0000313" key="1">
    <source>
        <dbReference type="EMBL" id="PKI58342.1"/>
    </source>
</evidence>
<sequence length="139" mass="15243">MGPGPYKSNENLIGYQSLGYAYACLRACAHPHYARPSMSSVAKVRLVLVPLRPSTEEEHDSRSIVEGGCLRVTRSAPTRVCAPTSRQAQYVRVQPRVRLVLVLPHLSKEDEPGSRSIVEGGCLRARDNVQAEIAREGSC</sequence>
<dbReference type="Proteomes" id="UP000233551">
    <property type="component" value="Unassembled WGS sequence"/>
</dbReference>
<reference evidence="1 2" key="1">
    <citation type="submission" date="2017-11" db="EMBL/GenBank/DDBJ databases">
        <title>De-novo sequencing of pomegranate (Punica granatum L.) genome.</title>
        <authorList>
            <person name="Akparov Z."/>
            <person name="Amiraslanov A."/>
            <person name="Hajiyeva S."/>
            <person name="Abbasov M."/>
            <person name="Kaur K."/>
            <person name="Hamwieh A."/>
            <person name="Solovyev V."/>
            <person name="Salamov A."/>
            <person name="Braich B."/>
            <person name="Kosarev P."/>
            <person name="Mahmoud A."/>
            <person name="Hajiyev E."/>
            <person name="Babayeva S."/>
            <person name="Izzatullayeva V."/>
            <person name="Mammadov A."/>
            <person name="Mammadov A."/>
            <person name="Sharifova S."/>
            <person name="Ojaghi J."/>
            <person name="Eynullazada K."/>
            <person name="Bayramov B."/>
            <person name="Abdulazimova A."/>
            <person name="Shahmuradov I."/>
        </authorList>
    </citation>
    <scope>NUCLEOTIDE SEQUENCE [LARGE SCALE GENOMIC DNA]</scope>
    <source>
        <strain evidence="2">cv. AG2017</strain>
        <tissue evidence="1">Leaf</tissue>
    </source>
</reference>
<keyword evidence="2" id="KW-1185">Reference proteome</keyword>
<accession>A0A2I0JPX6</accession>
<evidence type="ECO:0000313" key="2">
    <source>
        <dbReference type="Proteomes" id="UP000233551"/>
    </source>
</evidence>
<proteinExistence type="predicted"/>
<dbReference type="EMBL" id="PGOL01001404">
    <property type="protein sequence ID" value="PKI58342.1"/>
    <property type="molecule type" value="Genomic_DNA"/>
</dbReference>